<keyword evidence="2" id="KW-0472">Membrane</keyword>
<keyword evidence="2" id="KW-1133">Transmembrane helix</keyword>
<accession>A0ABT8WST0</accession>
<keyword evidence="2" id="KW-0812">Transmembrane</keyword>
<reference evidence="4" key="1">
    <citation type="submission" date="2023-07" db="EMBL/GenBank/DDBJ databases">
        <title>Two novel species in the genus Flavivirga.</title>
        <authorList>
            <person name="Kwon K."/>
        </authorList>
    </citation>
    <scope>NUCLEOTIDE SEQUENCE</scope>
    <source>
        <strain evidence="4">KACC 14158</strain>
    </source>
</reference>
<dbReference type="SMART" id="SM00028">
    <property type="entry name" value="TPR"/>
    <property type="match status" value="3"/>
</dbReference>
<evidence type="ECO:0000256" key="1">
    <source>
        <dbReference type="PROSITE-ProRule" id="PRU00339"/>
    </source>
</evidence>
<name>A0ABT8WST0_9FLAO</name>
<organism evidence="4 5">
    <name type="scientific">Flavivirga jejuensis</name>
    <dbReference type="NCBI Taxonomy" id="870487"/>
    <lineage>
        <taxon>Bacteria</taxon>
        <taxon>Pseudomonadati</taxon>
        <taxon>Bacteroidota</taxon>
        <taxon>Flavobacteriia</taxon>
        <taxon>Flavobacteriales</taxon>
        <taxon>Flavobacteriaceae</taxon>
        <taxon>Flavivirga</taxon>
    </lineage>
</organism>
<keyword evidence="5" id="KW-1185">Reference proteome</keyword>
<dbReference type="EMBL" id="JAUOEL010000007">
    <property type="protein sequence ID" value="MDO5976243.1"/>
    <property type="molecule type" value="Genomic_DNA"/>
</dbReference>
<dbReference type="PANTHER" id="PTHR10098">
    <property type="entry name" value="RAPSYN-RELATED"/>
    <property type="match status" value="1"/>
</dbReference>
<protein>
    <submittedName>
        <fullName evidence="4">CHAT domain-containing protein</fullName>
    </submittedName>
</protein>
<evidence type="ECO:0000259" key="3">
    <source>
        <dbReference type="Pfam" id="PF12770"/>
    </source>
</evidence>
<dbReference type="InterPro" id="IPR011990">
    <property type="entry name" value="TPR-like_helical_dom_sf"/>
</dbReference>
<dbReference type="InterPro" id="IPR019734">
    <property type="entry name" value="TPR_rpt"/>
</dbReference>
<dbReference type="Gene3D" id="1.25.40.10">
    <property type="entry name" value="Tetratricopeptide repeat domain"/>
    <property type="match status" value="2"/>
</dbReference>
<evidence type="ECO:0000256" key="2">
    <source>
        <dbReference type="SAM" id="Phobius"/>
    </source>
</evidence>
<comment type="caution">
    <text evidence="4">The sequence shown here is derived from an EMBL/GenBank/DDBJ whole genome shotgun (WGS) entry which is preliminary data.</text>
</comment>
<dbReference type="InterPro" id="IPR024983">
    <property type="entry name" value="CHAT_dom"/>
</dbReference>
<evidence type="ECO:0000313" key="5">
    <source>
        <dbReference type="Proteomes" id="UP001176806"/>
    </source>
</evidence>
<keyword evidence="1" id="KW-0802">TPR repeat</keyword>
<dbReference type="Pfam" id="PF12770">
    <property type="entry name" value="CHAT"/>
    <property type="match status" value="1"/>
</dbReference>
<evidence type="ECO:0000313" key="4">
    <source>
        <dbReference type="EMBL" id="MDO5976243.1"/>
    </source>
</evidence>
<dbReference type="Proteomes" id="UP001176806">
    <property type="component" value="Unassembled WGS sequence"/>
</dbReference>
<dbReference type="PROSITE" id="PS50005">
    <property type="entry name" value="TPR"/>
    <property type="match status" value="2"/>
</dbReference>
<feature type="domain" description="CHAT" evidence="3">
    <location>
        <begin position="595"/>
        <end position="858"/>
    </location>
</feature>
<proteinExistence type="predicted"/>
<feature type="repeat" description="TPR" evidence="1">
    <location>
        <begin position="250"/>
        <end position="283"/>
    </location>
</feature>
<gene>
    <name evidence="4" type="ORF">Q4Q40_18750</name>
</gene>
<feature type="repeat" description="TPR" evidence="1">
    <location>
        <begin position="284"/>
        <end position="317"/>
    </location>
</feature>
<sequence>MKILASDASTPLKQQQIDSFLLTHEKTIPKKILADCYHDLGSKWYYRNWRKDKNKENLEAAILVTDKAFNIKKNEEKLVKGSLEKTLYNLGYFNSKNDAIYEAISAYSYLIEKGKDNGKILSANRELGKLYALTGDFYKALNRFDAYTSSHSTKDTLSRKQILGLLEINLSKAETYAIMGFEEFSNEIDSHLKSADSLLKNVSDANNEFRNSIDQLYGNRLLKARNYKEAIYYHKLVIKDSLQLEPNNLARVYNSLAYSQIKRKDLDSALVNLNKAITLDPDYTDPYENMGDLYISKNKFEKGLSFYQKAIVLGTSRSDGFRYDNLVSIQNLEVSANKVVILQNIITKANGWLKYYQYDSNKEHLIQALKTFSLADKLVDLIRSESTEYQSKLFWREQSAELYMKAVEVCFLLEKPKEAYYFMERNKALLLLEDITSENAKEISKLPNVIAKREFELKRSIFLSENELQNMSTTLTAKKQILKEKIYENKHEYSKFMDSISISFPEYSRLKGKLNILPYQYLVDNYVSEEDYVLQYILNNEQGYGLLTLKEGPFFFKLDGGTELIDEILQLFNLLRTLVSDREKNANYNNVSYGLFKKLIPETVYNKLKGKKLLIIADYVLQQIPFEALVVNNTNNTVRYLIEDTEIRYAYSMSYLSAKKQIIRNPKKSILGVAPGEFNIKNLPKLNFSTEEVNQAARIYNGDVFLNKDATKSNLLDNIYDHKVIHLSTHADIGKNGNHWIAFSDKKLFLNEIYITKNQAEMVVLSACNTSSGELKKGEGIMSLARGFFHSGAKSVVSSLWTIDDKISKDIIIEFYRGLDKGLTKSASLREAKLKIIQKYRNTAVSPSYWGALIVIGDNTPIQNYGFFKRNWLYLSFGTFMFGLLIFFLNNRLKKIVMRLNIIFNL</sequence>
<feature type="transmembrane region" description="Helical" evidence="2">
    <location>
        <begin position="872"/>
        <end position="889"/>
    </location>
</feature>
<dbReference type="RefSeq" id="WP_303303517.1">
    <property type="nucleotide sequence ID" value="NZ_BAABDA010000028.1"/>
</dbReference>
<dbReference type="SUPFAM" id="SSF48452">
    <property type="entry name" value="TPR-like"/>
    <property type="match status" value="2"/>
</dbReference>
<dbReference type="PANTHER" id="PTHR10098:SF112">
    <property type="entry name" value="SLR0380 PROTEIN"/>
    <property type="match status" value="1"/>
</dbReference>